<evidence type="ECO:0008006" key="4">
    <source>
        <dbReference type="Google" id="ProtNLM"/>
    </source>
</evidence>
<feature type="transmembrane region" description="Helical" evidence="1">
    <location>
        <begin position="29"/>
        <end position="49"/>
    </location>
</feature>
<name>A0ABU2J6Y9_9ACTN</name>
<dbReference type="Proteomes" id="UP001183176">
    <property type="component" value="Unassembled WGS sequence"/>
</dbReference>
<evidence type="ECO:0000256" key="1">
    <source>
        <dbReference type="SAM" id="Phobius"/>
    </source>
</evidence>
<proteinExistence type="predicted"/>
<dbReference type="RefSeq" id="WP_311421624.1">
    <property type="nucleotide sequence ID" value="NZ_JAVREH010000003.1"/>
</dbReference>
<comment type="caution">
    <text evidence="2">The sequence shown here is derived from an EMBL/GenBank/DDBJ whole genome shotgun (WGS) entry which is preliminary data.</text>
</comment>
<keyword evidence="1" id="KW-0812">Transmembrane</keyword>
<evidence type="ECO:0000313" key="3">
    <source>
        <dbReference type="Proteomes" id="UP001183176"/>
    </source>
</evidence>
<accession>A0ABU2J6Y9</accession>
<keyword evidence="1" id="KW-0472">Membrane</keyword>
<evidence type="ECO:0000313" key="2">
    <source>
        <dbReference type="EMBL" id="MDT0260473.1"/>
    </source>
</evidence>
<protein>
    <recommendedName>
        <fullName evidence="4">DUF2273 domain-containing protein</fullName>
    </recommendedName>
</protein>
<organism evidence="2 3">
    <name type="scientific">Jatrophihabitans lederbergiae</name>
    <dbReference type="NCBI Taxonomy" id="3075547"/>
    <lineage>
        <taxon>Bacteria</taxon>
        <taxon>Bacillati</taxon>
        <taxon>Actinomycetota</taxon>
        <taxon>Actinomycetes</taxon>
        <taxon>Jatrophihabitantales</taxon>
        <taxon>Jatrophihabitantaceae</taxon>
        <taxon>Jatrophihabitans</taxon>
    </lineage>
</organism>
<reference evidence="3" key="1">
    <citation type="submission" date="2023-07" db="EMBL/GenBank/DDBJ databases">
        <title>30 novel species of actinomycetes from the DSMZ collection.</title>
        <authorList>
            <person name="Nouioui I."/>
        </authorList>
    </citation>
    <scope>NUCLEOTIDE SEQUENCE [LARGE SCALE GENOMIC DNA]</scope>
    <source>
        <strain evidence="3">DSM 44399</strain>
    </source>
</reference>
<keyword evidence="3" id="KW-1185">Reference proteome</keyword>
<dbReference type="EMBL" id="JAVREH010000003">
    <property type="protein sequence ID" value="MDT0260473.1"/>
    <property type="molecule type" value="Genomic_DNA"/>
</dbReference>
<sequence>MTRTTLGILIGLALGFALAFGSFGQMLIVALFAVIGFVVAKVLDGDLDLSQLSGRRDQR</sequence>
<gene>
    <name evidence="2" type="ORF">RM423_03605</name>
</gene>
<keyword evidence="1" id="KW-1133">Transmembrane helix</keyword>